<dbReference type="PANTHER" id="PTHR13465:SF3">
    <property type="entry name" value="PROTEIN BROAD-MINDED"/>
    <property type="match status" value="1"/>
</dbReference>
<dbReference type="GO" id="GO:1905515">
    <property type="term" value="P:non-motile cilium assembly"/>
    <property type="evidence" value="ECO:0007669"/>
    <property type="project" value="TreeGrafter"/>
</dbReference>
<dbReference type="Pfam" id="PF23440">
    <property type="entry name" value="BROMI_C"/>
    <property type="match status" value="1"/>
</dbReference>
<keyword evidence="14" id="KW-1185">Reference proteome</keyword>
<dbReference type="GeneID" id="102505398"/>
<dbReference type="Gene3D" id="1.10.472.80">
    <property type="entry name" value="Ypt/Rab-GAP domain of gyp1p, domain 3"/>
    <property type="match status" value="1"/>
</dbReference>
<feature type="domain" description="BROMI N-terminal" evidence="12">
    <location>
        <begin position="12"/>
        <end position="138"/>
    </location>
</feature>
<evidence type="ECO:0000256" key="5">
    <source>
        <dbReference type="ARBA" id="ARBA00023069"/>
    </source>
</evidence>
<dbReference type="AlphaFoldDB" id="A0A8B8TF02"/>
<dbReference type="InterPro" id="IPR055391">
    <property type="entry name" value="BROMI_N"/>
</dbReference>
<sequence length="1195" mass="137218">MAHFSADDEAMLQAMLRQLFQSVKEKITGAPSLECAEEILLHLEETDENFHNYEFVKYLRQHICNTLGSMIEEEMEKWTSDQNWGEEFGYDTVVQHVTKRTQESKEYKEMMHSLKNIMMIVVESMINRFEEDGLRSQERQKKIQKEKSNSYCTDNCSDSDSSFSQSYKFCQGKLQLILDQLDPGQPKEVKYEALQTLCSAPPSDVLNCENWTTLCEKLTVSLSDPDPVFTDRILKFYAQTFTLSPLHTTKEIYTSLAKYLELYFLSRENHIPTLSTGIDITNPNVSRLLKKVRLLNEYQKEAPCFWIRHPEKYMEEIVESTLSLLSVKHDQSHLVSQKILDPIYFLALVDTKAVWFKKWMHAYYSRTAVLRLLEKKYKPLITTAVQQCVQYFELCETMKADEALGRSKPYGNKQKTFYYSGQELQYIYFIHSLCLLGRLLIYTQGRKLFPIKLKNRKDLVTLMDLLVLFTQLIYYSPSCPKMTSSVHLENYSPASMVTEVLRILCDQKECAIECLYNNTVIEALLQPIHNLMKGTKAVPYCSETALIHIADILARIASVEEGLILLLYGENMNSSEGKSLTGAHVIAQFSKKLLDEDISIFSGSEMFPVVKGAFTSVCRQIYGTCEGLQVLVPYSLHESIVKAWKKTSLLSERIPTPVEGSDSISSVSQESQNIMAWEENLLDDLLNFAATPKGLLLLQRTGALNECVTFMFSQYAKKLQISRHRKFGYEVLVTQVASTAAGAVALQSSGFINALITELWANLECGRDDVRVTHPRSTPVDPIDRSCQKSFLALVNLLSYPAVYELAGNQGLPNRAEYSLREVPTCIVDIIDRLIILNSEAKIRSLFNYEQSHIFGLREVVKDNIVGKLLLHFKMCDKQTEWIENCRRQFCKMMKAKPGIISGEALVELLGKFVLHLSESPSECYFPSVEYTAIDANVKNESLSSVQQLGIKMTVRYGKFLSLLKDGAENDLTLVLKHCGRFLKQQQASVKSSLLCLQGSYTGHDWFVSSLFMIMLGDKERTLRFLQQFSRLLTSAFLWLPRLHISRYLPTDTIASGIHPVYFCSTHYIEMLLKAEVPLVFSAFHMSGFAPSQICLQWITQCFWNYLDWVEICHYIVTCVFLGPDYQVYICIAIFKHLQQDILQHTQTQDLQVFLKEEPLHGFRVSDYFEYMEILEQNYRPVLLRDMRNIRVQST</sequence>
<dbReference type="InterPro" id="IPR035969">
    <property type="entry name" value="Rab-GAP_TBC_sf"/>
</dbReference>
<evidence type="ECO:0000256" key="1">
    <source>
        <dbReference type="ARBA" id="ARBA00004138"/>
    </source>
</evidence>
<keyword evidence="5" id="KW-0969">Cilium</keyword>
<evidence type="ECO:0000313" key="14">
    <source>
        <dbReference type="Proteomes" id="UP000694856"/>
    </source>
</evidence>
<evidence type="ECO:0000256" key="2">
    <source>
        <dbReference type="ARBA" id="ARBA00004496"/>
    </source>
</evidence>
<evidence type="ECO:0000256" key="7">
    <source>
        <dbReference type="ARBA" id="ARBA00054310"/>
    </source>
</evidence>
<feature type="domain" description="BROMI middle region" evidence="11">
    <location>
        <begin position="173"/>
        <end position="845"/>
    </location>
</feature>
<dbReference type="KEGG" id="cfr:102505398"/>
<comment type="function">
    <text evidence="7">Required for high-level Shh responses in the developing neural tube. Together with CDK20, controls the structure of the primary cilium by coordinating assembly of the ciliary membrane and axoneme, allowing GLI2 to be properly activated in response to Shh signaling.</text>
</comment>
<dbReference type="Pfam" id="PF14961">
    <property type="entry name" value="BROMI"/>
    <property type="match status" value="1"/>
</dbReference>
<keyword evidence="4" id="KW-0963">Cytoplasm</keyword>
<proteinExistence type="predicted"/>
<feature type="domain" description="BROMI C-terminal Rab TBC-like" evidence="13">
    <location>
        <begin position="859"/>
        <end position="1190"/>
    </location>
</feature>
<evidence type="ECO:0000259" key="12">
    <source>
        <dbReference type="Pfam" id="PF23431"/>
    </source>
</evidence>
<keyword evidence="6" id="KW-0966">Cell projection</keyword>
<evidence type="ECO:0000256" key="9">
    <source>
        <dbReference type="ARBA" id="ARBA00067690"/>
    </source>
</evidence>
<evidence type="ECO:0000256" key="3">
    <source>
        <dbReference type="ARBA" id="ARBA00022473"/>
    </source>
</evidence>
<accession>A0A8B8TF02</accession>
<keyword evidence="3" id="KW-0217">Developmental protein</keyword>
<dbReference type="RefSeq" id="XP_032340772.1">
    <property type="nucleotide sequence ID" value="XM_032484881.1"/>
</dbReference>
<dbReference type="PANTHER" id="PTHR13465">
    <property type="entry name" value="UPF0183 PROTEIN"/>
    <property type="match status" value="1"/>
</dbReference>
<dbReference type="InterPro" id="IPR039156">
    <property type="entry name" value="PHAF1/BROMI"/>
</dbReference>
<evidence type="ECO:0000313" key="15">
    <source>
        <dbReference type="RefSeq" id="XP_032340772.1"/>
    </source>
</evidence>
<reference evidence="15" key="1">
    <citation type="submission" date="2025-08" db="UniProtKB">
        <authorList>
            <consortium name="RefSeq"/>
        </authorList>
    </citation>
    <scope>IDENTIFICATION</scope>
    <source>
        <tissue evidence="15">Ear skin</tissue>
    </source>
</reference>
<gene>
    <name evidence="15" type="primary">TBC1D32</name>
</gene>
<evidence type="ECO:0000259" key="11">
    <source>
        <dbReference type="Pfam" id="PF14961"/>
    </source>
</evidence>
<evidence type="ECO:0000259" key="13">
    <source>
        <dbReference type="Pfam" id="PF23440"/>
    </source>
</evidence>
<protein>
    <recommendedName>
        <fullName evidence="9">Protein broad-minded</fullName>
    </recommendedName>
    <alternativeName>
        <fullName evidence="10">TBC1 domain family member 32</fullName>
    </alternativeName>
</protein>
<dbReference type="CTD" id="221322"/>
<evidence type="ECO:0000256" key="6">
    <source>
        <dbReference type="ARBA" id="ARBA00023273"/>
    </source>
</evidence>
<dbReference type="SUPFAM" id="SSF47923">
    <property type="entry name" value="Ypt/Rab-GAP domain of gyp1p"/>
    <property type="match status" value="1"/>
</dbReference>
<organism evidence="14 15">
    <name type="scientific">Camelus ferus</name>
    <name type="common">Wild bactrian camel</name>
    <name type="synonym">Camelus bactrianus ferus</name>
    <dbReference type="NCBI Taxonomy" id="419612"/>
    <lineage>
        <taxon>Eukaryota</taxon>
        <taxon>Metazoa</taxon>
        <taxon>Chordata</taxon>
        <taxon>Craniata</taxon>
        <taxon>Vertebrata</taxon>
        <taxon>Euteleostomi</taxon>
        <taxon>Mammalia</taxon>
        <taxon>Eutheria</taxon>
        <taxon>Laurasiatheria</taxon>
        <taxon>Artiodactyla</taxon>
        <taxon>Tylopoda</taxon>
        <taxon>Camelidae</taxon>
        <taxon>Camelus</taxon>
    </lineage>
</organism>
<dbReference type="GO" id="GO:0005929">
    <property type="term" value="C:cilium"/>
    <property type="evidence" value="ECO:0007669"/>
    <property type="project" value="UniProtKB-SubCell"/>
</dbReference>
<dbReference type="InterPro" id="IPR055392">
    <property type="entry name" value="BROMI_C"/>
</dbReference>
<comment type="subcellular location">
    <subcellularLocation>
        <location evidence="1">Cell projection</location>
        <location evidence="1">Cilium</location>
    </subcellularLocation>
    <subcellularLocation>
        <location evidence="2">Cytoplasm</location>
    </subcellularLocation>
</comment>
<evidence type="ECO:0000256" key="4">
    <source>
        <dbReference type="ARBA" id="ARBA00022490"/>
    </source>
</evidence>
<comment type="subunit">
    <text evidence="8">Interacts with CDK20, which promotes CDK20 stability and function. Interacts with FAM149B1; may play a role in cilium assembly.</text>
</comment>
<dbReference type="Pfam" id="PF23431">
    <property type="entry name" value="BROMI_N"/>
    <property type="match status" value="1"/>
</dbReference>
<evidence type="ECO:0000256" key="8">
    <source>
        <dbReference type="ARBA" id="ARBA00066189"/>
    </source>
</evidence>
<dbReference type="FunFam" id="1.10.472.80:FF:000031">
    <property type="entry name" value="TBC1 domain family, member 32"/>
    <property type="match status" value="1"/>
</dbReference>
<dbReference type="Proteomes" id="UP000694856">
    <property type="component" value="Chromosome 8"/>
</dbReference>
<dbReference type="InterPro" id="IPR032735">
    <property type="entry name" value="BROMI_M"/>
</dbReference>
<name>A0A8B8TF02_CAMFR</name>
<dbReference type="GO" id="GO:0005737">
    <property type="term" value="C:cytoplasm"/>
    <property type="evidence" value="ECO:0007669"/>
    <property type="project" value="UniProtKB-SubCell"/>
</dbReference>
<evidence type="ECO:0000256" key="10">
    <source>
        <dbReference type="ARBA" id="ARBA00075916"/>
    </source>
</evidence>